<keyword evidence="10 15" id="KW-0067">ATP-binding</keyword>
<organism evidence="16 17">
    <name type="scientific">Ferrimonas sediminicola</name>
    <dbReference type="NCBI Taxonomy" id="2569538"/>
    <lineage>
        <taxon>Bacteria</taxon>
        <taxon>Pseudomonadati</taxon>
        <taxon>Pseudomonadota</taxon>
        <taxon>Gammaproteobacteria</taxon>
        <taxon>Alteromonadales</taxon>
        <taxon>Ferrimonadaceae</taxon>
        <taxon>Ferrimonas</taxon>
    </lineage>
</organism>
<evidence type="ECO:0000256" key="6">
    <source>
        <dbReference type="ARBA" id="ARBA00022519"/>
    </source>
</evidence>
<dbReference type="SUPFAM" id="SSF56112">
    <property type="entry name" value="Protein kinase-like (PK-like)"/>
    <property type="match status" value="1"/>
</dbReference>
<evidence type="ECO:0000256" key="8">
    <source>
        <dbReference type="ARBA" id="ARBA00022741"/>
    </source>
</evidence>
<evidence type="ECO:0000256" key="4">
    <source>
        <dbReference type="ARBA" id="ARBA00011988"/>
    </source>
</evidence>
<evidence type="ECO:0000313" key="17">
    <source>
        <dbReference type="Proteomes" id="UP000305674"/>
    </source>
</evidence>
<dbReference type="GO" id="GO:0005524">
    <property type="term" value="F:ATP binding"/>
    <property type="evidence" value="ECO:0007669"/>
    <property type="project" value="UniProtKB-UniRule"/>
</dbReference>
<dbReference type="Proteomes" id="UP000305674">
    <property type="component" value="Unassembled WGS sequence"/>
</dbReference>
<evidence type="ECO:0000256" key="14">
    <source>
        <dbReference type="ARBA" id="ARBA00034417"/>
    </source>
</evidence>
<comment type="pathway">
    <text evidence="2 15">Bacterial outer membrane biogenesis; LPS core biosynthesis.</text>
</comment>
<dbReference type="OrthoDB" id="6854449at2"/>
<evidence type="ECO:0000256" key="3">
    <source>
        <dbReference type="ARBA" id="ARBA00010327"/>
    </source>
</evidence>
<dbReference type="NCBIfam" id="NF002475">
    <property type="entry name" value="PRK01723.1"/>
    <property type="match status" value="1"/>
</dbReference>
<keyword evidence="8 15" id="KW-0547">Nucleotide-binding</keyword>
<keyword evidence="9 15" id="KW-0418">Kinase</keyword>
<evidence type="ECO:0000256" key="2">
    <source>
        <dbReference type="ARBA" id="ARBA00004713"/>
    </source>
</evidence>
<comment type="caution">
    <text evidence="16">The sequence shown here is derived from an EMBL/GenBank/DDBJ whole genome shotgun (WGS) entry which is preliminary data.</text>
</comment>
<keyword evidence="12 15" id="KW-0472">Membrane</keyword>
<dbReference type="AlphaFoldDB" id="A0A4U1BAN6"/>
<evidence type="ECO:0000256" key="10">
    <source>
        <dbReference type="ARBA" id="ARBA00022840"/>
    </source>
</evidence>
<evidence type="ECO:0000313" key="16">
    <source>
        <dbReference type="EMBL" id="TKB47595.1"/>
    </source>
</evidence>
<dbReference type="EC" id="2.7.1.166" evidence="4 15"/>
<evidence type="ECO:0000256" key="1">
    <source>
        <dbReference type="ARBA" id="ARBA00004515"/>
    </source>
</evidence>
<evidence type="ECO:0000256" key="7">
    <source>
        <dbReference type="ARBA" id="ARBA00022679"/>
    </source>
</evidence>
<evidence type="ECO:0000256" key="9">
    <source>
        <dbReference type="ARBA" id="ARBA00022777"/>
    </source>
</evidence>
<comment type="subcellular location">
    <subcellularLocation>
        <location evidence="1 15">Cell inner membrane</location>
        <topology evidence="1 15">Peripheral membrane protein</topology>
        <orientation evidence="1 15">Cytoplasmic side</orientation>
    </subcellularLocation>
</comment>
<comment type="catalytic activity">
    <reaction evidence="14 15">
        <text>an alpha-Kdo-(2-&gt;6)-lipid IVA + ATP = a 4-O-phospho-alpha-Kdo-(2-&gt;6)-lipid IVA + ADP + H(+)</text>
        <dbReference type="Rhea" id="RHEA:74271"/>
        <dbReference type="ChEBI" id="CHEBI:15378"/>
        <dbReference type="ChEBI" id="CHEBI:30616"/>
        <dbReference type="ChEBI" id="CHEBI:176428"/>
        <dbReference type="ChEBI" id="CHEBI:193140"/>
        <dbReference type="ChEBI" id="CHEBI:456216"/>
        <dbReference type="EC" id="2.7.1.166"/>
    </reaction>
</comment>
<dbReference type="InterPro" id="IPR022826">
    <property type="entry name" value="KDO_kinase"/>
</dbReference>
<comment type="function">
    <text evidence="15">Catalyzes the ATP-dependent phosphorylation of the 3-deoxy-D-manno-octulosonic acid (Kdo) residue in Kdo-lipid IV(A) at the 4-OH position.</text>
</comment>
<gene>
    <name evidence="15" type="primary">kdkA</name>
    <name evidence="16" type="ORF">FCL40_15380</name>
</gene>
<proteinExistence type="inferred from homology"/>
<feature type="active site" evidence="15">
    <location>
        <position position="166"/>
    </location>
</feature>
<dbReference type="EMBL" id="SWCI01000013">
    <property type="protein sequence ID" value="TKB47595.1"/>
    <property type="molecule type" value="Genomic_DNA"/>
</dbReference>
<accession>A0A4U1BAN6</accession>
<dbReference type="Gene3D" id="1.10.510.10">
    <property type="entry name" value="Transferase(Phosphotransferase) domain 1"/>
    <property type="match status" value="1"/>
</dbReference>
<evidence type="ECO:0000256" key="12">
    <source>
        <dbReference type="ARBA" id="ARBA00023136"/>
    </source>
</evidence>
<sequence length="234" mass="26795">MQLIQHHNTSLLLAQDSPADASWFDRRALVEAGRVEGHSDGSGRHPAWFLNVDGYHCVLRHYYRGGLPGKLIKDLYLWPGLHNTRAYQELALLERLVSLGLPVSRPVAAQVVRSGPLYRADLLTERLDGCRDLVKTLVDGPLPEEKWRQLGALLARFHKVGVYHADLNARNILMDEERFYLIDFDRGEIRPVDPAWQQANLDRLLRSFRKESDRVAGLHWRESDWQSLLAGYLG</sequence>
<comment type="similarity">
    <text evidence="3 15">Belongs to the protein kinase superfamily. KdkA/RfaP family.</text>
</comment>
<keyword evidence="11 15" id="KW-0448">Lipopolysaccharide biosynthesis</keyword>
<dbReference type="UniPathway" id="UPA00958"/>
<evidence type="ECO:0000256" key="11">
    <source>
        <dbReference type="ARBA" id="ARBA00022985"/>
    </source>
</evidence>
<evidence type="ECO:0000256" key="15">
    <source>
        <dbReference type="HAMAP-Rule" id="MF_00521"/>
    </source>
</evidence>
<keyword evidence="5 15" id="KW-1003">Cell membrane</keyword>
<dbReference type="Pfam" id="PF06293">
    <property type="entry name" value="Kdo"/>
    <property type="match status" value="1"/>
</dbReference>
<dbReference type="RefSeq" id="WP_136854186.1">
    <property type="nucleotide sequence ID" value="NZ_SWCI01000013.1"/>
</dbReference>
<dbReference type="InterPro" id="IPR011009">
    <property type="entry name" value="Kinase-like_dom_sf"/>
</dbReference>
<dbReference type="GO" id="GO:0005886">
    <property type="term" value="C:plasma membrane"/>
    <property type="evidence" value="ECO:0007669"/>
    <property type="project" value="UniProtKB-SubCell"/>
</dbReference>
<dbReference type="GO" id="GO:0016773">
    <property type="term" value="F:phosphotransferase activity, alcohol group as acceptor"/>
    <property type="evidence" value="ECO:0007669"/>
    <property type="project" value="UniProtKB-UniRule"/>
</dbReference>
<dbReference type="GO" id="GO:0016301">
    <property type="term" value="F:kinase activity"/>
    <property type="evidence" value="ECO:0007669"/>
    <property type="project" value="UniProtKB-KW"/>
</dbReference>
<dbReference type="GO" id="GO:0009244">
    <property type="term" value="P:lipopolysaccharide core region biosynthetic process"/>
    <property type="evidence" value="ECO:0007669"/>
    <property type="project" value="UniProtKB-UniRule"/>
</dbReference>
<dbReference type="HAMAP" id="MF_00521">
    <property type="entry name" value="KDO_kinase"/>
    <property type="match status" value="1"/>
</dbReference>
<keyword evidence="17" id="KW-1185">Reference proteome</keyword>
<keyword evidence="6 15" id="KW-0997">Cell inner membrane</keyword>
<name>A0A4U1BAN6_9GAMM</name>
<reference evidence="16 17" key="1">
    <citation type="submission" date="2019-04" db="EMBL/GenBank/DDBJ databases">
        <authorList>
            <person name="Hwang J.C."/>
        </authorList>
    </citation>
    <scope>NUCLEOTIDE SEQUENCE [LARGE SCALE GENOMIC DNA]</scope>
    <source>
        <strain evidence="16 17">IMCC35001</strain>
    </source>
</reference>
<protein>
    <recommendedName>
        <fullName evidence="13 15">3-deoxy-D-manno-octulosonic acid kinase</fullName>
        <shortName evidence="15">Kdo kinase</shortName>
        <ecNumber evidence="4 15">2.7.1.166</ecNumber>
    </recommendedName>
</protein>
<evidence type="ECO:0000256" key="13">
    <source>
        <dbReference type="ARBA" id="ARBA00029511"/>
    </source>
</evidence>
<evidence type="ECO:0000256" key="5">
    <source>
        <dbReference type="ARBA" id="ARBA00022475"/>
    </source>
</evidence>
<keyword evidence="7 15" id="KW-0808">Transferase</keyword>